<reference evidence="2" key="2">
    <citation type="submission" date="2020-05" db="UniProtKB">
        <authorList>
            <consortium name="EnsemblMetazoa"/>
        </authorList>
    </citation>
    <scope>IDENTIFICATION</scope>
    <source>
        <strain evidence="2">FAR1</strain>
    </source>
</reference>
<proteinExistence type="predicted"/>
<feature type="region of interest" description="Disordered" evidence="1">
    <location>
        <begin position="270"/>
        <end position="289"/>
    </location>
</feature>
<dbReference type="EnsemblMetazoa" id="AFAF017879-RA">
    <property type="protein sequence ID" value="AFAF017879-PA"/>
    <property type="gene ID" value="AFAF017879"/>
</dbReference>
<organism evidence="2 3">
    <name type="scientific">Anopheles farauti</name>
    <dbReference type="NCBI Taxonomy" id="69004"/>
    <lineage>
        <taxon>Eukaryota</taxon>
        <taxon>Metazoa</taxon>
        <taxon>Ecdysozoa</taxon>
        <taxon>Arthropoda</taxon>
        <taxon>Hexapoda</taxon>
        <taxon>Insecta</taxon>
        <taxon>Pterygota</taxon>
        <taxon>Neoptera</taxon>
        <taxon>Endopterygota</taxon>
        <taxon>Diptera</taxon>
        <taxon>Nematocera</taxon>
        <taxon>Culicoidea</taxon>
        <taxon>Culicidae</taxon>
        <taxon>Anophelinae</taxon>
        <taxon>Anopheles</taxon>
    </lineage>
</organism>
<reference evidence="3" key="1">
    <citation type="submission" date="2014-01" db="EMBL/GenBank/DDBJ databases">
        <title>The Genome Sequence of Anopheles farauti FAR1 (V2).</title>
        <authorList>
            <consortium name="The Broad Institute Genomics Platform"/>
            <person name="Neafsey D.E."/>
            <person name="Besansky N."/>
            <person name="Howell P."/>
            <person name="Walton C."/>
            <person name="Young S.K."/>
            <person name="Zeng Q."/>
            <person name="Gargeya S."/>
            <person name="Fitzgerald M."/>
            <person name="Haas B."/>
            <person name="Abouelleil A."/>
            <person name="Allen A.W."/>
            <person name="Alvarado L."/>
            <person name="Arachchi H.M."/>
            <person name="Berlin A.M."/>
            <person name="Chapman S.B."/>
            <person name="Gainer-Dewar J."/>
            <person name="Goldberg J."/>
            <person name="Griggs A."/>
            <person name="Gujja S."/>
            <person name="Hansen M."/>
            <person name="Howarth C."/>
            <person name="Imamovic A."/>
            <person name="Ireland A."/>
            <person name="Larimer J."/>
            <person name="McCowan C."/>
            <person name="Murphy C."/>
            <person name="Pearson M."/>
            <person name="Poon T.W."/>
            <person name="Priest M."/>
            <person name="Roberts A."/>
            <person name="Saif S."/>
            <person name="Shea T."/>
            <person name="Sisk P."/>
            <person name="Sykes S."/>
            <person name="Wortman J."/>
            <person name="Nusbaum C."/>
            <person name="Birren B."/>
        </authorList>
    </citation>
    <scope>NUCLEOTIDE SEQUENCE [LARGE SCALE GENOMIC DNA]</scope>
    <source>
        <strain evidence="3">FAR1</strain>
    </source>
</reference>
<keyword evidence="3" id="KW-1185">Reference proteome</keyword>
<dbReference type="AlphaFoldDB" id="A0A182QVS9"/>
<evidence type="ECO:0000313" key="3">
    <source>
        <dbReference type="Proteomes" id="UP000075886"/>
    </source>
</evidence>
<dbReference type="VEuPathDB" id="VectorBase:AFAF017879"/>
<evidence type="ECO:0000256" key="1">
    <source>
        <dbReference type="SAM" id="MobiDB-lite"/>
    </source>
</evidence>
<feature type="compositionally biased region" description="Low complexity" evidence="1">
    <location>
        <begin position="270"/>
        <end position="282"/>
    </location>
</feature>
<accession>A0A182QVS9</accession>
<evidence type="ECO:0000313" key="2">
    <source>
        <dbReference type="EnsemblMetazoa" id="AFAF017879-PA"/>
    </source>
</evidence>
<sequence length="582" mass="62799">MTPGSGIEFFCSSSRSGPSVYSWMAPSSRPSKRFRVTTGSRIGLAISGESDITFNPNDSTTRTPVDKLKKVTCARPLPQPLAKHSPRKTLHRRHAQVRSNAAGIHRHTTTTALLQHANLVPIEGLHRRAVPFAVPDERLALQVVLEDHVRVERFTVAVRAWDQHRLAAVERTVARTSAAGGGRRQRTPRLTFADGSRVYGDGCLLLPLSPVLSAFSSSPIVPGMTSACVDSNLQVGGKFVTVNTGGPPTPARNSLLQLGDVLPFAACQQKQADAQHDQQQGGHARHHEQARVLADQRYHVSVAVLRRRTCSISSCDISFMSSAAVVASTGSPPTNTDTTTTTISSSSSSASCSRFLAPQAIVFPASVIHRQSILLPQVGGIVYQNPHFPSTGRVCILVVIAPNHRPVGTASFTTTTTTITIAVQHAETITSIYTLSQFALERGIVLPAVQSADHGHQPEPTVRGRNAVDRGLPVVVLVRWQLVGTVGRWRAVEDAQIVVPVRATVAIDVHRGHDRGRLDDGILADWKAFERIQNGCRPIARTGPEEIPDVLIGGLEIVTDDVAVCGDEPRAVAITVIRRTWQ</sequence>
<protein>
    <submittedName>
        <fullName evidence="2">Uncharacterized protein</fullName>
    </submittedName>
</protein>
<name>A0A182QVS9_9DIPT</name>
<dbReference type="Proteomes" id="UP000075886">
    <property type="component" value="Unassembled WGS sequence"/>
</dbReference>
<dbReference type="EMBL" id="AXCN02000396">
    <property type="status" value="NOT_ANNOTATED_CDS"/>
    <property type="molecule type" value="Genomic_DNA"/>
</dbReference>